<gene>
    <name evidence="4" type="ORF">A8708_18150</name>
</gene>
<protein>
    <recommendedName>
        <fullName evidence="3">Phosphomannose isomerase type I catalytic domain-containing protein</fullName>
    </recommendedName>
</protein>
<dbReference type="CDD" id="cd07010">
    <property type="entry name" value="cupin_PMI_type_I_N_bac"/>
    <property type="match status" value="1"/>
</dbReference>
<dbReference type="Pfam" id="PF20511">
    <property type="entry name" value="PMI_typeI_cat"/>
    <property type="match status" value="1"/>
</dbReference>
<feature type="domain" description="Phosphomannose isomerase type I catalytic" evidence="3">
    <location>
        <begin position="69"/>
        <end position="128"/>
    </location>
</feature>
<dbReference type="OrthoDB" id="9808275at2"/>
<dbReference type="InterPro" id="IPR046457">
    <property type="entry name" value="PMI_typeI_cat"/>
</dbReference>
<comment type="caution">
    <text evidence="4">The sequence shown here is derived from an EMBL/GenBank/DDBJ whole genome shotgun (WGS) entry which is preliminary data.</text>
</comment>
<dbReference type="InterPro" id="IPR014710">
    <property type="entry name" value="RmlC-like_jellyroll"/>
</dbReference>
<keyword evidence="1" id="KW-0479">Metal-binding</keyword>
<evidence type="ECO:0000256" key="2">
    <source>
        <dbReference type="ARBA" id="ARBA00022833"/>
    </source>
</evidence>
<dbReference type="GO" id="GO:0004476">
    <property type="term" value="F:mannose-6-phosphate isomerase activity"/>
    <property type="evidence" value="ECO:0007669"/>
    <property type="project" value="InterPro"/>
</dbReference>
<keyword evidence="2" id="KW-0862">Zinc</keyword>
<name>A0A198AG48_9BACL</name>
<dbReference type="PANTHER" id="PTHR42742">
    <property type="entry name" value="TRANSCRIPTIONAL REPRESSOR MPRA"/>
    <property type="match status" value="1"/>
</dbReference>
<accession>A0A198AG48</accession>
<reference evidence="4 5" key="1">
    <citation type="submission" date="2016-05" db="EMBL/GenBank/DDBJ databases">
        <title>Paenibacillus sp. 1ZS3-15 nov., isolated from the rhizosphere soil.</title>
        <authorList>
            <person name="Zhang X.X."/>
            <person name="Zhang J."/>
        </authorList>
    </citation>
    <scope>NUCLEOTIDE SEQUENCE [LARGE SCALE GENOMIC DNA]</scope>
    <source>
        <strain evidence="4 5">1ZS3-15</strain>
    </source>
</reference>
<dbReference type="AlphaFoldDB" id="A0A198AG48"/>
<dbReference type="Proteomes" id="UP000078454">
    <property type="component" value="Unassembled WGS sequence"/>
</dbReference>
<evidence type="ECO:0000313" key="5">
    <source>
        <dbReference type="Proteomes" id="UP000078454"/>
    </source>
</evidence>
<evidence type="ECO:0000256" key="1">
    <source>
        <dbReference type="ARBA" id="ARBA00022723"/>
    </source>
</evidence>
<dbReference type="GO" id="GO:0008270">
    <property type="term" value="F:zinc ion binding"/>
    <property type="evidence" value="ECO:0007669"/>
    <property type="project" value="InterPro"/>
</dbReference>
<evidence type="ECO:0000313" key="4">
    <source>
        <dbReference type="EMBL" id="OAS20494.1"/>
    </source>
</evidence>
<dbReference type="RefSeq" id="WP_068663124.1">
    <property type="nucleotide sequence ID" value="NZ_LYPB01000050.1"/>
</dbReference>
<dbReference type="EMBL" id="LYPB01000050">
    <property type="protein sequence ID" value="OAS20494.1"/>
    <property type="molecule type" value="Genomic_DNA"/>
</dbReference>
<sequence length="365" mass="41706">MNLQISRPWKLLSNRVWRTYTGGAVLNQWQQNGIPEDNHFPEEWIASVVKARNPGREKQTNEGLSWLKTEGEPLLLTDLIQSDPEGMLGTDHVRRYGTHTGVLVKLLDSAERLTIQVHPDRSTAEHLFGSPFGKTEAWYALGTRQINGINPYVLLGFKPWVTREHWEALFHRQDIEGMINCLHRIDIKEGQVILVEAGIPHAIGPGCFLMEIQEPTDFTIRVERVTPSGLHLEDHSCHQGLGFDQMFDCFHYKTYELHEIIEKCFIKSRLLSSQPDSRSKELLGRERCAYFSMDELEVSATPTIIPPQPGYSVGIVVEGMGEVRWKGGFETLTQGDCFFFPPQIEDMHLISNEHGLRFVRCYPPD</sequence>
<proteinExistence type="predicted"/>
<dbReference type="PANTHER" id="PTHR42742:SF3">
    <property type="entry name" value="FRUCTOKINASE"/>
    <property type="match status" value="1"/>
</dbReference>
<dbReference type="SUPFAM" id="SSF51182">
    <property type="entry name" value="RmlC-like cupins"/>
    <property type="match status" value="1"/>
</dbReference>
<organism evidence="4 5">
    <name type="scientific">Paenibacillus oryzisoli</name>
    <dbReference type="NCBI Taxonomy" id="1850517"/>
    <lineage>
        <taxon>Bacteria</taxon>
        <taxon>Bacillati</taxon>
        <taxon>Bacillota</taxon>
        <taxon>Bacilli</taxon>
        <taxon>Bacillales</taxon>
        <taxon>Paenibacillaceae</taxon>
        <taxon>Paenibacillus</taxon>
    </lineage>
</organism>
<evidence type="ECO:0000259" key="3">
    <source>
        <dbReference type="Pfam" id="PF20511"/>
    </source>
</evidence>
<keyword evidence="5" id="KW-1185">Reference proteome</keyword>
<dbReference type="Gene3D" id="2.60.120.10">
    <property type="entry name" value="Jelly Rolls"/>
    <property type="match status" value="2"/>
</dbReference>
<dbReference type="STRING" id="1850517.A8708_18150"/>
<dbReference type="InterPro" id="IPR011051">
    <property type="entry name" value="RmlC_Cupin_sf"/>
</dbReference>
<dbReference type="InterPro" id="IPR051804">
    <property type="entry name" value="Carb_Metab_Reg_Kinase/Isom"/>
</dbReference>